<evidence type="ECO:0000256" key="7">
    <source>
        <dbReference type="SAM" id="MobiDB-lite"/>
    </source>
</evidence>
<protein>
    <recommendedName>
        <fullName evidence="3">HECT-type E3 ubiquitin transferase</fullName>
        <ecNumber evidence="3">2.3.2.26</ecNumber>
    </recommendedName>
</protein>
<dbReference type="Gene3D" id="1.25.10.10">
    <property type="entry name" value="Leucine-rich Repeat Variant"/>
    <property type="match status" value="1"/>
</dbReference>
<dbReference type="PANTHER" id="PTHR45670:SF1">
    <property type="entry name" value="E3 UBIQUITIN-PROTEIN LIGASE HECTD1"/>
    <property type="match status" value="1"/>
</dbReference>
<keyword evidence="11" id="KW-1185">Reference proteome</keyword>
<feature type="active site" description="Glycyl thioester intermediate" evidence="6">
    <location>
        <position position="1287"/>
    </location>
</feature>
<feature type="domain" description="HECT" evidence="9">
    <location>
        <begin position="1006"/>
        <end position="1320"/>
    </location>
</feature>
<name>A0ABY8EPT5_MALFU</name>
<feature type="compositionally biased region" description="Low complexity" evidence="7">
    <location>
        <begin position="691"/>
        <end position="745"/>
    </location>
</feature>
<dbReference type="InterPro" id="IPR045322">
    <property type="entry name" value="HECTD1/TRIP12-like"/>
</dbReference>
<feature type="chain" id="PRO_5047509808" description="HECT-type E3 ubiquitin transferase" evidence="8">
    <location>
        <begin position="20"/>
        <end position="1320"/>
    </location>
</feature>
<comment type="catalytic activity">
    <reaction evidence="1">
        <text>S-ubiquitinyl-[E2 ubiquitin-conjugating enzyme]-L-cysteine + [acceptor protein]-L-lysine = [E2 ubiquitin-conjugating enzyme]-L-cysteine + N(6)-ubiquitinyl-[acceptor protein]-L-lysine.</text>
        <dbReference type="EC" id="2.3.2.26"/>
    </reaction>
</comment>
<keyword evidence="10" id="KW-0012">Acyltransferase</keyword>
<dbReference type="Gene3D" id="3.90.1750.10">
    <property type="entry name" value="Hect, E3 ligase catalytic domains"/>
    <property type="match status" value="1"/>
</dbReference>
<feature type="signal peptide" evidence="8">
    <location>
        <begin position="1"/>
        <end position="19"/>
    </location>
</feature>
<sequence length="1320" mass="139371">MYACRCLAHLLEALPASAASVVRHGAVPLLVAKLHEITFIDLAEQVLQTLEKLSTTHAAAIVRAGGLHAMLQYVDFFSLYVQRTALATAANCCAHVTPAVAARVADVMPMLRNVLGYADARLVASAARAVCSVVEAYAEHPALLEELLLHTETVAPLLALLWRVTGTASGPALGDAAYAALLHALARAARASVAVAEALVAHDTLELLFFLLTGASADTAPSATDVLLTLAQRPPAQVREALHLAAELLPALPADGVFDARAYTEKAFRAWERHATDDDAPARRQSAAAQRDARATAARAATQAAWPAFYARCTRLLLPTLLHVHAASAAPDVRDTLFSALLRLLVYTDAPTLEAHIADVPLARFLAGVLASPGADAQVTCALQAVELLLAKLPRIYETLLVREGALDEMARLGAASSDAQWRARLVHARLEARLADAPDARAGLVAAEAAATHLRTAQGDAAARAALGEVAALLTVPAPATSYELVRSALVDAVYDFATADEASALPAAARRTLLAQTLAQTPAGASASVGARLVRRLHHHLSRCEDLHVATPRIQGATALTQQVRLCLEADDETAAALPHTFRSLMVSIHGVATVQALHDFVRPKVEAATSRRPASGLAEVLAALAGEGKTESSSRLLERLLQGEEEEEEGEAEEANEADEARGAEAAEAGAEAEAEAPEAEAAEAEAPKAAAPEAETPKAPAAPATPATDPAERASAAAASTPGPATGPAADAAARLATSPPVEAEAEGAPSTSRVSYASAAQSAEHAWHIAFTLEGEPMPLDATLYACIHRALARRDATAAPNAVYTVRYRRVRGAAPRAPSPTRALPAAPTSFGVALPPSIPADAPYARTLQLLGALRALADEGVYGDGPFALDDATFLNNKLTAKLAQQLGEPLLVASQCLPAWAHELPHAFAFLFSFATRFAYFQATALGHARLLQAYLKRDGAASDDVLQMLAQVPRQKVRIARDALLPSAVKVLELYAAGPHVLEVEYRDEVGSGLGPTLEFYALVSQALARTDLGMWRAAPHDAPHADARHGLYPRADAERSAKATALFTTLGQLVAKALLDARLIDVPLHPVFWRQLLGQRVADTAALAHIDPAVARSLAALQALPSAELDALELAYALPSTDALLRADTPLVTHANVDAYVRDVAHATLAIDGALAAFRTGFAHVMPLAHLGVFSATELGHLVAHRDEDWSEAALRRALVPDHGFSSESREFGDLVAILAAYSEDERRAFVQWLTGAPRLPIGGFGALQPPLTVVRRDHEPPLAPDDYLPSVMTCVNYLKLPRYSSRDTMRTRLATAVREGLTSFHLS</sequence>
<keyword evidence="4 10" id="KW-0808">Transferase</keyword>
<gene>
    <name evidence="10" type="primary">UFD4</name>
    <name evidence="10" type="ORF">GLX27_001588</name>
</gene>
<dbReference type="InterPro" id="IPR016024">
    <property type="entry name" value="ARM-type_fold"/>
</dbReference>
<dbReference type="Proteomes" id="UP000818624">
    <property type="component" value="Chromosome 1"/>
</dbReference>
<dbReference type="InterPro" id="IPR000569">
    <property type="entry name" value="HECT_dom"/>
</dbReference>
<evidence type="ECO:0000256" key="2">
    <source>
        <dbReference type="ARBA" id="ARBA00006331"/>
    </source>
</evidence>
<dbReference type="EC" id="2.3.2.26" evidence="3"/>
<feature type="compositionally biased region" description="Acidic residues" evidence="7">
    <location>
        <begin position="646"/>
        <end position="661"/>
    </location>
</feature>
<dbReference type="PROSITE" id="PS50237">
    <property type="entry name" value="HECT"/>
    <property type="match status" value="1"/>
</dbReference>
<feature type="region of interest" description="Disordered" evidence="7">
    <location>
        <begin position="644"/>
        <end position="757"/>
    </location>
</feature>
<evidence type="ECO:0000256" key="6">
    <source>
        <dbReference type="PROSITE-ProRule" id="PRU00104"/>
    </source>
</evidence>
<evidence type="ECO:0000313" key="11">
    <source>
        <dbReference type="Proteomes" id="UP000818624"/>
    </source>
</evidence>
<dbReference type="Pfam" id="PF25579">
    <property type="entry name" value="TPR_TRIP12_N"/>
    <property type="match status" value="1"/>
</dbReference>
<evidence type="ECO:0000256" key="3">
    <source>
        <dbReference type="ARBA" id="ARBA00012485"/>
    </source>
</evidence>
<dbReference type="Pfam" id="PF00632">
    <property type="entry name" value="HECT"/>
    <property type="match status" value="1"/>
</dbReference>
<dbReference type="Gene3D" id="3.30.2410.10">
    <property type="entry name" value="Hect, E3 ligase catalytic domain"/>
    <property type="match status" value="1"/>
</dbReference>
<comment type="similarity">
    <text evidence="2">Belongs to the UPL family. K-HECT subfamily.</text>
</comment>
<evidence type="ECO:0000256" key="5">
    <source>
        <dbReference type="ARBA" id="ARBA00022786"/>
    </source>
</evidence>
<dbReference type="InterPro" id="IPR035983">
    <property type="entry name" value="Hect_E3_ubiquitin_ligase"/>
</dbReference>
<dbReference type="GO" id="GO:0061630">
    <property type="term" value="F:ubiquitin protein ligase activity"/>
    <property type="evidence" value="ECO:0007669"/>
    <property type="project" value="UniProtKB-EC"/>
</dbReference>
<organism evidence="10 11">
    <name type="scientific">Malassezia furfur</name>
    <name type="common">Pityriasis versicolor infection agent</name>
    <name type="synonym">Pityrosporum furfur</name>
    <dbReference type="NCBI Taxonomy" id="55194"/>
    <lineage>
        <taxon>Eukaryota</taxon>
        <taxon>Fungi</taxon>
        <taxon>Dikarya</taxon>
        <taxon>Basidiomycota</taxon>
        <taxon>Ustilaginomycotina</taxon>
        <taxon>Malasseziomycetes</taxon>
        <taxon>Malasseziales</taxon>
        <taxon>Malasseziaceae</taxon>
        <taxon>Malassezia</taxon>
    </lineage>
</organism>
<proteinExistence type="inferred from homology"/>
<evidence type="ECO:0000256" key="1">
    <source>
        <dbReference type="ARBA" id="ARBA00000885"/>
    </source>
</evidence>
<dbReference type="PANTHER" id="PTHR45670">
    <property type="entry name" value="E3 UBIQUITIN-PROTEIN LIGASE TRIP12"/>
    <property type="match status" value="1"/>
</dbReference>
<dbReference type="SUPFAM" id="SSF48371">
    <property type="entry name" value="ARM repeat"/>
    <property type="match status" value="1"/>
</dbReference>
<dbReference type="InterPro" id="IPR011989">
    <property type="entry name" value="ARM-like"/>
</dbReference>
<reference evidence="10 11" key="1">
    <citation type="journal article" date="2020" name="Elife">
        <title>Loss of centromere function drives karyotype evolution in closely related Malassezia species.</title>
        <authorList>
            <person name="Sankaranarayanan S.R."/>
            <person name="Ianiri G."/>
            <person name="Coelho M.A."/>
            <person name="Reza M.H."/>
            <person name="Thimmappa B.C."/>
            <person name="Ganguly P."/>
            <person name="Vadnala R.N."/>
            <person name="Sun S."/>
            <person name="Siddharthan R."/>
            <person name="Tellgren-Roth C."/>
            <person name="Dawson T.L."/>
            <person name="Heitman J."/>
            <person name="Sanyal K."/>
        </authorList>
    </citation>
    <scope>NUCLEOTIDE SEQUENCE [LARGE SCALE GENOMIC DNA]</scope>
    <source>
        <strain evidence="10">CBS14141</strain>
    </source>
</reference>
<keyword evidence="8" id="KW-0732">Signal</keyword>
<keyword evidence="5 6" id="KW-0833">Ubl conjugation pathway</keyword>
<dbReference type="SUPFAM" id="SSF56204">
    <property type="entry name" value="Hect, E3 ligase catalytic domain"/>
    <property type="match status" value="1"/>
</dbReference>
<dbReference type="EMBL" id="CP046234">
    <property type="protein sequence ID" value="WFD46944.1"/>
    <property type="molecule type" value="Genomic_DNA"/>
</dbReference>
<accession>A0ABY8EPT5</accession>
<dbReference type="SMART" id="SM00119">
    <property type="entry name" value="HECTc"/>
    <property type="match status" value="1"/>
</dbReference>
<evidence type="ECO:0000259" key="9">
    <source>
        <dbReference type="PROSITE" id="PS50237"/>
    </source>
</evidence>
<feature type="compositionally biased region" description="Acidic residues" evidence="7">
    <location>
        <begin position="674"/>
        <end position="687"/>
    </location>
</feature>
<evidence type="ECO:0000256" key="8">
    <source>
        <dbReference type="SAM" id="SignalP"/>
    </source>
</evidence>
<dbReference type="InterPro" id="IPR057948">
    <property type="entry name" value="TPR_TRIP12_N"/>
</dbReference>
<evidence type="ECO:0000256" key="4">
    <source>
        <dbReference type="ARBA" id="ARBA00022679"/>
    </source>
</evidence>
<evidence type="ECO:0000313" key="10">
    <source>
        <dbReference type="EMBL" id="WFD46944.1"/>
    </source>
</evidence>